<evidence type="ECO:0000256" key="1">
    <source>
        <dbReference type="ARBA" id="ARBA00004141"/>
    </source>
</evidence>
<evidence type="ECO:0000313" key="8">
    <source>
        <dbReference type="EMBL" id="CAJ1966854.1"/>
    </source>
</evidence>
<name>A0AAD2JNH3_9STRA</name>
<dbReference type="Proteomes" id="UP001295423">
    <property type="component" value="Unassembled WGS sequence"/>
</dbReference>
<keyword evidence="3 6" id="KW-1133">Transmembrane helix</keyword>
<dbReference type="AlphaFoldDB" id="A0AAD2JNH3"/>
<feature type="transmembrane region" description="Helical" evidence="6">
    <location>
        <begin position="140"/>
        <end position="164"/>
    </location>
</feature>
<dbReference type="Pfam" id="PF03151">
    <property type="entry name" value="TPT"/>
    <property type="match status" value="1"/>
</dbReference>
<protein>
    <recommendedName>
        <fullName evidence="7">Sugar phosphate transporter domain-containing protein</fullName>
    </recommendedName>
</protein>
<dbReference type="GO" id="GO:0016020">
    <property type="term" value="C:membrane"/>
    <property type="evidence" value="ECO:0007669"/>
    <property type="project" value="UniProtKB-SubCell"/>
</dbReference>
<feature type="transmembrane region" description="Helical" evidence="6">
    <location>
        <begin position="300"/>
        <end position="321"/>
    </location>
</feature>
<dbReference type="InterPro" id="IPR037185">
    <property type="entry name" value="EmrE-like"/>
</dbReference>
<accession>A0AAD2JNH3</accession>
<feature type="compositionally biased region" description="Acidic residues" evidence="5">
    <location>
        <begin position="17"/>
        <end position="28"/>
    </location>
</feature>
<feature type="region of interest" description="Disordered" evidence="5">
    <location>
        <begin position="1"/>
        <end position="30"/>
    </location>
</feature>
<comment type="subcellular location">
    <subcellularLocation>
        <location evidence="1">Membrane</location>
        <topology evidence="1">Multi-pass membrane protein</topology>
    </subcellularLocation>
</comment>
<comment type="caution">
    <text evidence="8">The sequence shown here is derived from an EMBL/GenBank/DDBJ whole genome shotgun (WGS) entry which is preliminary data.</text>
</comment>
<keyword evidence="4 6" id="KW-0472">Membrane</keyword>
<proteinExistence type="predicted"/>
<evidence type="ECO:0000259" key="7">
    <source>
        <dbReference type="Pfam" id="PF03151"/>
    </source>
</evidence>
<feature type="transmembrane region" description="Helical" evidence="6">
    <location>
        <begin position="327"/>
        <end position="345"/>
    </location>
</feature>
<feature type="transmembrane region" description="Helical" evidence="6">
    <location>
        <begin position="238"/>
        <end position="256"/>
    </location>
</feature>
<feature type="transmembrane region" description="Helical" evidence="6">
    <location>
        <begin position="268"/>
        <end position="293"/>
    </location>
</feature>
<gene>
    <name evidence="8" type="ORF">CYCCA115_LOCUS22437</name>
</gene>
<evidence type="ECO:0000256" key="2">
    <source>
        <dbReference type="ARBA" id="ARBA00022692"/>
    </source>
</evidence>
<feature type="transmembrane region" description="Helical" evidence="6">
    <location>
        <begin position="46"/>
        <end position="64"/>
    </location>
</feature>
<evidence type="ECO:0000256" key="6">
    <source>
        <dbReference type="SAM" id="Phobius"/>
    </source>
</evidence>
<dbReference type="PANTHER" id="PTHR11132">
    <property type="entry name" value="SOLUTE CARRIER FAMILY 35"/>
    <property type="match status" value="1"/>
</dbReference>
<feature type="transmembrane region" description="Helical" evidence="6">
    <location>
        <begin position="171"/>
        <end position="190"/>
    </location>
</feature>
<evidence type="ECO:0000256" key="5">
    <source>
        <dbReference type="SAM" id="MobiDB-lite"/>
    </source>
</evidence>
<dbReference type="InterPro" id="IPR050186">
    <property type="entry name" value="TPT_transporter"/>
</dbReference>
<keyword evidence="9" id="KW-1185">Reference proteome</keyword>
<evidence type="ECO:0000256" key="3">
    <source>
        <dbReference type="ARBA" id="ARBA00022989"/>
    </source>
</evidence>
<dbReference type="SUPFAM" id="SSF103481">
    <property type="entry name" value="Multidrug resistance efflux transporter EmrE"/>
    <property type="match status" value="2"/>
</dbReference>
<reference evidence="8" key="1">
    <citation type="submission" date="2023-08" db="EMBL/GenBank/DDBJ databases">
        <authorList>
            <person name="Audoor S."/>
            <person name="Bilcke G."/>
        </authorList>
    </citation>
    <scope>NUCLEOTIDE SEQUENCE</scope>
</reference>
<feature type="transmembrane region" description="Helical" evidence="6">
    <location>
        <begin position="196"/>
        <end position="217"/>
    </location>
</feature>
<keyword evidence="2 6" id="KW-0812">Transmembrane</keyword>
<evidence type="ECO:0000313" key="9">
    <source>
        <dbReference type="Proteomes" id="UP001295423"/>
    </source>
</evidence>
<sequence length="387" mass="42854">MTTTQRLSPRAERSLDSADDALSQDDSSDISMEPDSLRKFYHEHCTYLPAMLGWFAFSALLTAYNKYVFGDGHMAFPCPLFLTSLHFLVQWTVSHCVCQYFPETMGRNSVSDLDWKTWALVSIPCGFVTALDVGLSNLSLAIITITFYTMVKSSAPVFVLAWAFVFRIEKITLRLIGVAAIIALGEFVTVAGEIDFVLKGFILCLIATCCSGARWTLVQLKLQNMQPPMKSSIATMRLLSPSMFFGMLVMSFAIEQPWNDFAQMDSNALLQVLLLGLGGGTIAIAMILCEFYLILEASAVIMMIGGVIKEMVTIMIGVSAFGDDLNATKIIGMCIVFSGVIVYKISFHREKQEEEADGIYQPIVQISEIEAEAEEMEEVRDSSARIT</sequence>
<dbReference type="InterPro" id="IPR004853">
    <property type="entry name" value="Sugar_P_trans_dom"/>
</dbReference>
<feature type="domain" description="Sugar phosphate transporter" evidence="7">
    <location>
        <begin position="51"/>
        <end position="343"/>
    </location>
</feature>
<organism evidence="8 9">
    <name type="scientific">Cylindrotheca closterium</name>
    <dbReference type="NCBI Taxonomy" id="2856"/>
    <lineage>
        <taxon>Eukaryota</taxon>
        <taxon>Sar</taxon>
        <taxon>Stramenopiles</taxon>
        <taxon>Ochrophyta</taxon>
        <taxon>Bacillariophyta</taxon>
        <taxon>Bacillariophyceae</taxon>
        <taxon>Bacillariophycidae</taxon>
        <taxon>Bacillariales</taxon>
        <taxon>Bacillariaceae</taxon>
        <taxon>Cylindrotheca</taxon>
    </lineage>
</organism>
<dbReference type="EMBL" id="CAKOGP040002313">
    <property type="protein sequence ID" value="CAJ1966854.1"/>
    <property type="molecule type" value="Genomic_DNA"/>
</dbReference>
<evidence type="ECO:0000256" key="4">
    <source>
        <dbReference type="ARBA" id="ARBA00023136"/>
    </source>
</evidence>